<dbReference type="InterPro" id="IPR027417">
    <property type="entry name" value="P-loop_NTPase"/>
</dbReference>
<evidence type="ECO:0000313" key="8">
    <source>
        <dbReference type="EMBL" id="KAJ8968272.1"/>
    </source>
</evidence>
<keyword evidence="3 5" id="KW-0067">ATP-binding</keyword>
<proteinExistence type="inferred from homology"/>
<dbReference type="Gene3D" id="1.10.8.60">
    <property type="match status" value="1"/>
</dbReference>
<gene>
    <name evidence="8" type="ORF">NQ317_008902</name>
</gene>
<comment type="caution">
    <text evidence="8">The sequence shown here is derived from an EMBL/GenBank/DDBJ whole genome shotgun (WGS) entry which is preliminary data.</text>
</comment>
<dbReference type="InterPro" id="IPR003593">
    <property type="entry name" value="AAA+_ATPase"/>
</dbReference>
<evidence type="ECO:0000259" key="7">
    <source>
        <dbReference type="SMART" id="SM00382"/>
    </source>
</evidence>
<feature type="region of interest" description="Disordered" evidence="6">
    <location>
        <begin position="476"/>
        <end position="515"/>
    </location>
</feature>
<evidence type="ECO:0000313" key="9">
    <source>
        <dbReference type="Proteomes" id="UP001162164"/>
    </source>
</evidence>
<dbReference type="EMBL" id="JAPWTJ010002035">
    <property type="protein sequence ID" value="KAJ8968272.1"/>
    <property type="molecule type" value="Genomic_DNA"/>
</dbReference>
<evidence type="ECO:0000256" key="5">
    <source>
        <dbReference type="RuleBase" id="RU003651"/>
    </source>
</evidence>
<evidence type="ECO:0000256" key="2">
    <source>
        <dbReference type="ARBA" id="ARBA00022741"/>
    </source>
</evidence>
<dbReference type="SMART" id="SM00382">
    <property type="entry name" value="AAA"/>
    <property type="match status" value="1"/>
</dbReference>
<comment type="similarity">
    <text evidence="1 5">Belongs to the AAA ATPase family.</text>
</comment>
<reference evidence="8" key="1">
    <citation type="journal article" date="2023" name="Insect Mol. Biol.">
        <title>Genome sequencing provides insights into the evolution of gene families encoding plant cell wall-degrading enzymes in longhorned beetles.</title>
        <authorList>
            <person name="Shin N.R."/>
            <person name="Okamura Y."/>
            <person name="Kirsch R."/>
            <person name="Pauchet Y."/>
        </authorList>
    </citation>
    <scope>NUCLEOTIDE SEQUENCE</scope>
    <source>
        <strain evidence="8">MMC_N1</strain>
    </source>
</reference>
<feature type="domain" description="AAA+ ATPase" evidence="7">
    <location>
        <begin position="63"/>
        <end position="158"/>
    </location>
</feature>
<organism evidence="8 9">
    <name type="scientific">Molorchus minor</name>
    <dbReference type="NCBI Taxonomy" id="1323400"/>
    <lineage>
        <taxon>Eukaryota</taxon>
        <taxon>Metazoa</taxon>
        <taxon>Ecdysozoa</taxon>
        <taxon>Arthropoda</taxon>
        <taxon>Hexapoda</taxon>
        <taxon>Insecta</taxon>
        <taxon>Pterygota</taxon>
        <taxon>Neoptera</taxon>
        <taxon>Endopterygota</taxon>
        <taxon>Coleoptera</taxon>
        <taxon>Polyphaga</taxon>
        <taxon>Cucujiformia</taxon>
        <taxon>Chrysomeloidea</taxon>
        <taxon>Cerambycidae</taxon>
        <taxon>Lamiinae</taxon>
        <taxon>Monochamini</taxon>
        <taxon>Molorchus</taxon>
    </lineage>
</organism>
<feature type="compositionally biased region" description="Polar residues" evidence="6">
    <location>
        <begin position="506"/>
        <end position="515"/>
    </location>
</feature>
<dbReference type="PANTHER" id="PTHR23069:SF0">
    <property type="entry name" value="TAT-BINDING HOMOLOG 7"/>
    <property type="match status" value="1"/>
</dbReference>
<keyword evidence="2 5" id="KW-0547">Nucleotide-binding</keyword>
<keyword evidence="4" id="KW-0103">Bromodomain</keyword>
<feature type="compositionally biased region" description="Basic and acidic residues" evidence="6">
    <location>
        <begin position="476"/>
        <end position="501"/>
    </location>
</feature>
<feature type="region of interest" description="Disordered" evidence="6">
    <location>
        <begin position="1"/>
        <end position="20"/>
    </location>
</feature>
<evidence type="ECO:0000256" key="1">
    <source>
        <dbReference type="ARBA" id="ARBA00006914"/>
    </source>
</evidence>
<keyword evidence="9" id="KW-1185">Reference proteome</keyword>
<dbReference type="Proteomes" id="UP001162164">
    <property type="component" value="Unassembled WGS sequence"/>
</dbReference>
<dbReference type="PANTHER" id="PTHR23069">
    <property type="entry name" value="AAA DOMAIN-CONTAINING"/>
    <property type="match status" value="1"/>
</dbReference>
<evidence type="ECO:0000256" key="6">
    <source>
        <dbReference type="SAM" id="MobiDB-lite"/>
    </source>
</evidence>
<protein>
    <recommendedName>
        <fullName evidence="7">AAA+ ATPase domain-containing protein</fullName>
    </recommendedName>
</protein>
<name>A0ABQ9IX44_9CUCU</name>
<dbReference type="Gene3D" id="3.40.50.300">
    <property type="entry name" value="P-loop containing nucleotide triphosphate hydrolases"/>
    <property type="match status" value="2"/>
</dbReference>
<dbReference type="SUPFAM" id="SSF52540">
    <property type="entry name" value="P-loop containing nucleoside triphosphate hydrolases"/>
    <property type="match status" value="1"/>
</dbReference>
<evidence type="ECO:0000256" key="3">
    <source>
        <dbReference type="ARBA" id="ARBA00022840"/>
    </source>
</evidence>
<dbReference type="PROSITE" id="PS00674">
    <property type="entry name" value="AAA"/>
    <property type="match status" value="1"/>
</dbReference>
<evidence type="ECO:0000256" key="4">
    <source>
        <dbReference type="ARBA" id="ARBA00023117"/>
    </source>
</evidence>
<dbReference type="InterPro" id="IPR003960">
    <property type="entry name" value="ATPase_AAA_CS"/>
</dbReference>
<sequence length="515" mass="59004">MSLLNQNKESDAGNRSLRKTKSSKDVVDFTKVGGLSHHLKTLREVIIFPLLHGNVFSYFKIKAPRGVLFHGPPGTGKTLVAGALAAEINKEDGLAPIRSEKNDHIHSSIVATLLALMDGLDNKPGVIVIGATNRIESIDPALRRPGRFDKELYFPLPGVEARKEIIQRKRVKVVFKIVELVVAVVETLEHIYSKVIVIKQKWHVYARPHHMLQTEEEVLDIVEDDPSTSTREIARQRSKVVSFINVKLNFPAVILLSRIDEWWNYIDDCDQLSIVSTLEEIHAGLPILTVASCREDIPTRLHNFFYNNSTILIRIEDPNEYERKAFLAPLFFEEAAISLLVVSQRINELRRKNIKCENDSKCHFTRARRKRDGVDYVTADVSNSVYSIINRKYKRKRDSSNHGLYKRLKLCESKYGAQRSNSTTSVYDIHKRIKTEKNADDGVPRQYASWSSFQSLKNKQYFTRVLSDLLNQKNGRWRDHGISKPNEDSACDKTIKTEPYDKPSVPNDTFYQKKY</sequence>
<accession>A0ABQ9IX44</accession>
<dbReference type="InterPro" id="IPR045199">
    <property type="entry name" value="ATAD2-like"/>
</dbReference>
<dbReference type="Pfam" id="PF00004">
    <property type="entry name" value="AAA"/>
    <property type="match status" value="2"/>
</dbReference>
<dbReference type="InterPro" id="IPR003959">
    <property type="entry name" value="ATPase_AAA_core"/>
</dbReference>